<evidence type="ECO:0000313" key="4">
    <source>
        <dbReference type="Proteomes" id="UP000799779"/>
    </source>
</evidence>
<dbReference type="InterPro" id="IPR006328">
    <property type="entry name" value="2-HAD"/>
</dbReference>
<dbReference type="SFLD" id="SFLDS00003">
    <property type="entry name" value="Haloacid_Dehalogenase"/>
    <property type="match status" value="1"/>
</dbReference>
<reference evidence="3" key="1">
    <citation type="journal article" date="2020" name="Stud. Mycol.">
        <title>101 Dothideomycetes genomes: a test case for predicting lifestyles and emergence of pathogens.</title>
        <authorList>
            <person name="Haridas S."/>
            <person name="Albert R."/>
            <person name="Binder M."/>
            <person name="Bloem J."/>
            <person name="Labutti K."/>
            <person name="Salamov A."/>
            <person name="Andreopoulos B."/>
            <person name="Baker S."/>
            <person name="Barry K."/>
            <person name="Bills G."/>
            <person name="Bluhm B."/>
            <person name="Cannon C."/>
            <person name="Castanera R."/>
            <person name="Culley D."/>
            <person name="Daum C."/>
            <person name="Ezra D."/>
            <person name="Gonzalez J."/>
            <person name="Henrissat B."/>
            <person name="Kuo A."/>
            <person name="Liang C."/>
            <person name="Lipzen A."/>
            <person name="Lutzoni F."/>
            <person name="Magnuson J."/>
            <person name="Mondo S."/>
            <person name="Nolan M."/>
            <person name="Ohm R."/>
            <person name="Pangilinan J."/>
            <person name="Park H.-J."/>
            <person name="Ramirez L."/>
            <person name="Alfaro M."/>
            <person name="Sun H."/>
            <person name="Tritt A."/>
            <person name="Yoshinaga Y."/>
            <person name="Zwiers L.-H."/>
            <person name="Turgeon B."/>
            <person name="Goodwin S."/>
            <person name="Spatafora J."/>
            <person name="Crous P."/>
            <person name="Grigoriev I."/>
        </authorList>
    </citation>
    <scope>NUCLEOTIDE SEQUENCE</scope>
    <source>
        <strain evidence="3">CBS 123094</strain>
    </source>
</reference>
<dbReference type="SFLD" id="SFLDG01129">
    <property type="entry name" value="C1.5:_HAD__Beta-PGM__Phosphata"/>
    <property type="match status" value="1"/>
</dbReference>
<dbReference type="Gene3D" id="1.10.150.240">
    <property type="entry name" value="Putative phosphatase, domain 2"/>
    <property type="match status" value="1"/>
</dbReference>
<dbReference type="EMBL" id="ML977556">
    <property type="protein sequence ID" value="KAF2007989.1"/>
    <property type="molecule type" value="Genomic_DNA"/>
</dbReference>
<dbReference type="InterPro" id="IPR051540">
    <property type="entry name" value="S-2-haloacid_dehalogenase"/>
</dbReference>
<dbReference type="OrthoDB" id="3256520at2759"/>
<proteinExistence type="inferred from homology"/>
<dbReference type="AlphaFoldDB" id="A0A6A5X4Y7"/>
<protein>
    <submittedName>
        <fullName evidence="3">Haloacid dehalogenase, type II</fullName>
    </submittedName>
</protein>
<dbReference type="SUPFAM" id="SSF56784">
    <property type="entry name" value="HAD-like"/>
    <property type="match status" value="1"/>
</dbReference>
<dbReference type="PRINTS" id="PR00413">
    <property type="entry name" value="HADHALOGNASE"/>
</dbReference>
<comment type="similarity">
    <text evidence="1">Belongs to the HAD-like hydrolase superfamily. S-2-haloalkanoic acid dehalogenase family.</text>
</comment>
<name>A0A6A5X4Y7_9PLEO</name>
<dbReference type="PANTHER" id="PTHR43316">
    <property type="entry name" value="HYDROLASE, HALOACID DELAHOGENASE-RELATED"/>
    <property type="match status" value="1"/>
</dbReference>
<evidence type="ECO:0000256" key="1">
    <source>
        <dbReference type="ARBA" id="ARBA00008106"/>
    </source>
</evidence>
<organism evidence="3 4">
    <name type="scientific">Amniculicola lignicola CBS 123094</name>
    <dbReference type="NCBI Taxonomy" id="1392246"/>
    <lineage>
        <taxon>Eukaryota</taxon>
        <taxon>Fungi</taxon>
        <taxon>Dikarya</taxon>
        <taxon>Ascomycota</taxon>
        <taxon>Pezizomycotina</taxon>
        <taxon>Dothideomycetes</taxon>
        <taxon>Pleosporomycetidae</taxon>
        <taxon>Pleosporales</taxon>
        <taxon>Amniculicolaceae</taxon>
        <taxon>Amniculicola</taxon>
    </lineage>
</organism>
<evidence type="ECO:0000256" key="2">
    <source>
        <dbReference type="ARBA" id="ARBA00022801"/>
    </source>
</evidence>
<accession>A0A6A5X4Y7</accession>
<dbReference type="Gene3D" id="3.40.50.1000">
    <property type="entry name" value="HAD superfamily/HAD-like"/>
    <property type="match status" value="1"/>
</dbReference>
<keyword evidence="4" id="KW-1185">Reference proteome</keyword>
<dbReference type="Proteomes" id="UP000799779">
    <property type="component" value="Unassembled WGS sequence"/>
</dbReference>
<dbReference type="InterPro" id="IPR036412">
    <property type="entry name" value="HAD-like_sf"/>
</dbReference>
<dbReference type="GO" id="GO:0019120">
    <property type="term" value="F:hydrolase activity, acting on acid halide bonds, in C-halide compounds"/>
    <property type="evidence" value="ECO:0007669"/>
    <property type="project" value="InterPro"/>
</dbReference>
<keyword evidence="2" id="KW-0378">Hydrolase</keyword>
<dbReference type="InterPro" id="IPR006439">
    <property type="entry name" value="HAD-SF_hydro_IA"/>
</dbReference>
<dbReference type="Pfam" id="PF00702">
    <property type="entry name" value="Hydrolase"/>
    <property type="match status" value="1"/>
</dbReference>
<dbReference type="GO" id="GO:0016791">
    <property type="term" value="F:phosphatase activity"/>
    <property type="evidence" value="ECO:0007669"/>
    <property type="project" value="UniProtKB-ARBA"/>
</dbReference>
<gene>
    <name evidence="3" type="ORF">P154DRAFT_13514</name>
</gene>
<dbReference type="PANTHER" id="PTHR43316:SF3">
    <property type="entry name" value="HALOACID DEHALOGENASE, TYPE II (AFU_ORTHOLOGUE AFUA_2G07750)-RELATED"/>
    <property type="match status" value="1"/>
</dbReference>
<dbReference type="InterPro" id="IPR023198">
    <property type="entry name" value="PGP-like_dom2"/>
</dbReference>
<dbReference type="InterPro" id="IPR023214">
    <property type="entry name" value="HAD_sf"/>
</dbReference>
<evidence type="ECO:0000313" key="3">
    <source>
        <dbReference type="EMBL" id="KAF2007989.1"/>
    </source>
</evidence>
<dbReference type="NCBIfam" id="TIGR01428">
    <property type="entry name" value="HAD_type_II"/>
    <property type="match status" value="1"/>
</dbReference>
<sequence>MAPPETIVLAFDAYGTLLSTASIADQLSSHFGTEKASAIAAQWRLYQLEYTWRLNSMNKYEPFDSVTKKALIHALTEASVSLSEPDIEKLMCAYNTLNLFPDVPPLFTRLSSPEPSSSPSLHSVIFTNGTPAMLSATLTHSPEISPHAHLFKEVVSIHDIQKYKPTPDAYNYLCKKVDKTGKEGEVWLISGNPFDIVGANAVGMSTVWVDRSQSGWSDRLGEEPTVVVKGLGEVVGKVLEYSSRL</sequence>